<evidence type="ECO:0000256" key="1">
    <source>
        <dbReference type="ARBA" id="ARBA00004141"/>
    </source>
</evidence>
<reference evidence="12" key="1">
    <citation type="submission" date="2016-10" db="EMBL/GenBank/DDBJ databases">
        <authorList>
            <person name="de Groot N.N."/>
        </authorList>
    </citation>
    <scope>NUCLEOTIDE SEQUENCE</scope>
</reference>
<sequence length="549" mass="60027">MNNILLYIIIALGISIVVNIFLKKLGISQIIGYILTGTIIVYAFDLSHSHELEMVGEFGIVFLMFTIGLEISLAKMGSMKKEIFGNGLLQVGLSTFIIYMIAYNFFNIDATASIIIALAFSLSSTAVVLSYLKSSKEIYTPYGQRATGILIFQDIAVIPILIFIGFLTSEGDESIYIILGHTILSAIFVVGLLFVVGKKVVTYLLHFSASSELDELFMGSVLFIVVGASLFASAMGFTYSLGAFVAGMIIAETKFHHKVESEIAPFKDILLGTFFVTVGMKVDVNMFLSNIGTIIGLFVLVFILKAIIMFGLLRLSNNSPTSLKSALALSQVGEFSFVIFAVASAGHIMDSSLVSVLVLVVIFSMIVTPFFITRINPFVEKMITTTDIVTDMTPLASRHDHVIVCGYSIVGKFVALELEELGAPYIVVDNSNKHVKEALDEDIEAYLGDASKSQILNALNIDKAAAIIVTLDNLEKKRLICEAVLKHSKDANLIVKVVSLEEKEKLGDLGITVVVDGKLEVARVLVERMISCQLDYYPRKEYTSKISVL</sequence>
<feature type="transmembrane region" description="Helical" evidence="10">
    <location>
        <begin position="216"/>
        <end position="239"/>
    </location>
</feature>
<dbReference type="GO" id="GO:0005886">
    <property type="term" value="C:plasma membrane"/>
    <property type="evidence" value="ECO:0007669"/>
    <property type="project" value="TreeGrafter"/>
</dbReference>
<dbReference type="InterPro" id="IPR006153">
    <property type="entry name" value="Cation/H_exchanger_TM"/>
</dbReference>
<keyword evidence="9 10" id="KW-0472">Membrane</keyword>
<dbReference type="GO" id="GO:0006813">
    <property type="term" value="P:potassium ion transport"/>
    <property type="evidence" value="ECO:0007669"/>
    <property type="project" value="UniProtKB-KW"/>
</dbReference>
<evidence type="ECO:0000256" key="3">
    <source>
        <dbReference type="ARBA" id="ARBA00022449"/>
    </source>
</evidence>
<evidence type="ECO:0000313" key="12">
    <source>
        <dbReference type="EMBL" id="SFV63476.1"/>
    </source>
</evidence>
<keyword evidence="6" id="KW-0630">Potassium</keyword>
<dbReference type="InterPro" id="IPR038770">
    <property type="entry name" value="Na+/solute_symporter_sf"/>
</dbReference>
<evidence type="ECO:0000259" key="11">
    <source>
        <dbReference type="PROSITE" id="PS51201"/>
    </source>
</evidence>
<proteinExistence type="predicted"/>
<dbReference type="EMBL" id="FPHF01000070">
    <property type="protein sequence ID" value="SFV63476.1"/>
    <property type="molecule type" value="Genomic_DNA"/>
</dbReference>
<feature type="transmembrane region" description="Helical" evidence="10">
    <location>
        <begin position="30"/>
        <end position="48"/>
    </location>
</feature>
<feature type="transmembrane region" description="Helical" evidence="10">
    <location>
        <begin position="352"/>
        <end position="372"/>
    </location>
</feature>
<evidence type="ECO:0000256" key="4">
    <source>
        <dbReference type="ARBA" id="ARBA00022538"/>
    </source>
</evidence>
<keyword evidence="2" id="KW-0813">Transport</keyword>
<keyword evidence="4" id="KW-0633">Potassium transport</keyword>
<evidence type="ECO:0000256" key="9">
    <source>
        <dbReference type="ARBA" id="ARBA00023136"/>
    </source>
</evidence>
<keyword evidence="8" id="KW-0406">Ion transport</keyword>
<organism evidence="12">
    <name type="scientific">hydrothermal vent metagenome</name>
    <dbReference type="NCBI Taxonomy" id="652676"/>
    <lineage>
        <taxon>unclassified sequences</taxon>
        <taxon>metagenomes</taxon>
        <taxon>ecological metagenomes</taxon>
    </lineage>
</organism>
<dbReference type="Gene3D" id="1.20.1530.20">
    <property type="match status" value="1"/>
</dbReference>
<feature type="transmembrane region" description="Helical" evidence="10">
    <location>
        <begin position="287"/>
        <end position="313"/>
    </location>
</feature>
<feature type="transmembrane region" description="Helical" evidence="10">
    <location>
        <begin position="174"/>
        <end position="196"/>
    </location>
</feature>
<dbReference type="InterPro" id="IPR003148">
    <property type="entry name" value="RCK_N"/>
</dbReference>
<evidence type="ECO:0000256" key="7">
    <source>
        <dbReference type="ARBA" id="ARBA00022989"/>
    </source>
</evidence>
<evidence type="ECO:0000256" key="2">
    <source>
        <dbReference type="ARBA" id="ARBA00022448"/>
    </source>
</evidence>
<feature type="transmembrane region" description="Helical" evidence="10">
    <location>
        <begin position="325"/>
        <end position="346"/>
    </location>
</feature>
<dbReference type="GO" id="GO:1902600">
    <property type="term" value="P:proton transmembrane transport"/>
    <property type="evidence" value="ECO:0007669"/>
    <property type="project" value="InterPro"/>
</dbReference>
<name>A0A1W1CCI4_9ZZZZ</name>
<dbReference type="Pfam" id="PF02254">
    <property type="entry name" value="TrkA_N"/>
    <property type="match status" value="1"/>
</dbReference>
<dbReference type="InterPro" id="IPR036291">
    <property type="entry name" value="NAD(P)-bd_dom_sf"/>
</dbReference>
<evidence type="ECO:0000256" key="5">
    <source>
        <dbReference type="ARBA" id="ARBA00022692"/>
    </source>
</evidence>
<feature type="transmembrane region" description="Helical" evidence="10">
    <location>
        <begin position="146"/>
        <end position="168"/>
    </location>
</feature>
<feature type="domain" description="RCK N-terminal" evidence="11">
    <location>
        <begin position="399"/>
        <end position="515"/>
    </location>
</feature>
<feature type="transmembrane region" description="Helical" evidence="10">
    <location>
        <begin position="83"/>
        <end position="106"/>
    </location>
</feature>
<comment type="subcellular location">
    <subcellularLocation>
        <location evidence="1">Membrane</location>
        <topology evidence="1">Multi-pass membrane protein</topology>
    </subcellularLocation>
</comment>
<evidence type="ECO:0000256" key="8">
    <source>
        <dbReference type="ARBA" id="ARBA00023065"/>
    </source>
</evidence>
<feature type="transmembrane region" description="Helical" evidence="10">
    <location>
        <begin position="6"/>
        <end position="23"/>
    </location>
</feature>
<feature type="transmembrane region" description="Helical" evidence="10">
    <location>
        <begin position="112"/>
        <end position="134"/>
    </location>
</feature>
<dbReference type="PANTHER" id="PTHR46157">
    <property type="entry name" value="K(+) EFFLUX ANTIPORTER 3, CHLOROPLASTIC"/>
    <property type="match status" value="1"/>
</dbReference>
<dbReference type="SUPFAM" id="SSF51735">
    <property type="entry name" value="NAD(P)-binding Rossmann-fold domains"/>
    <property type="match status" value="1"/>
</dbReference>
<gene>
    <name evidence="12" type="ORF">MNB_SM-4-116</name>
</gene>
<keyword evidence="5 10" id="KW-0812">Transmembrane</keyword>
<protein>
    <submittedName>
        <fullName evidence="12">Glutathione-regulated potassium-efflux system protein KefB</fullName>
    </submittedName>
</protein>
<dbReference type="Gene3D" id="3.40.50.720">
    <property type="entry name" value="NAD(P)-binding Rossmann-like Domain"/>
    <property type="match status" value="1"/>
</dbReference>
<dbReference type="AlphaFoldDB" id="A0A1W1CCI4"/>
<keyword evidence="3" id="KW-0050">Antiport</keyword>
<keyword evidence="7 10" id="KW-1133">Transmembrane helix</keyword>
<dbReference type="PROSITE" id="PS51201">
    <property type="entry name" value="RCK_N"/>
    <property type="match status" value="1"/>
</dbReference>
<feature type="transmembrane region" description="Helical" evidence="10">
    <location>
        <begin position="54"/>
        <end position="71"/>
    </location>
</feature>
<evidence type="ECO:0000256" key="6">
    <source>
        <dbReference type="ARBA" id="ARBA00022958"/>
    </source>
</evidence>
<evidence type="ECO:0000256" key="10">
    <source>
        <dbReference type="SAM" id="Phobius"/>
    </source>
</evidence>
<dbReference type="Pfam" id="PF00999">
    <property type="entry name" value="Na_H_Exchanger"/>
    <property type="match status" value="1"/>
</dbReference>
<accession>A0A1W1CCI4</accession>
<dbReference type="PANTHER" id="PTHR46157:SF4">
    <property type="entry name" value="K(+) EFFLUX ANTIPORTER 3, CHLOROPLASTIC"/>
    <property type="match status" value="1"/>
</dbReference>
<dbReference type="GO" id="GO:0015297">
    <property type="term" value="F:antiporter activity"/>
    <property type="evidence" value="ECO:0007669"/>
    <property type="project" value="UniProtKB-KW"/>
</dbReference>